<organism evidence="3 4">
    <name type="scientific">Candidatus Wolfebacteria bacterium CG03_land_8_20_14_0_80_36_15</name>
    <dbReference type="NCBI Taxonomy" id="1975067"/>
    <lineage>
        <taxon>Bacteria</taxon>
        <taxon>Candidatus Wolfeibacteriota</taxon>
    </lineage>
</organism>
<proteinExistence type="inferred from homology"/>
<sequence length="154" mass="18290">GLNFKEFKIYKFRTMVVNADEIGGPSTREGDPRVTKIGRLLRKYKLDELPQLINVLKGEMSLVGPRPEVMEYVRLYQGEEKIVYTIKPGMTDYASLWDINEAEILKYAKTFEETEKIYLEKIRPEKVRLQTKYVKEMSLWTDIKILWRTFLELF</sequence>
<dbReference type="PANTHER" id="PTHR30576:SF20">
    <property type="entry name" value="QUINOVOSAMINEPHOSPHOTRANSFERAE-RELATED"/>
    <property type="match status" value="1"/>
</dbReference>
<dbReference type="EMBL" id="PEVH01000018">
    <property type="protein sequence ID" value="PIU99299.1"/>
    <property type="molecule type" value="Genomic_DNA"/>
</dbReference>
<evidence type="ECO:0000313" key="4">
    <source>
        <dbReference type="Proteomes" id="UP000230131"/>
    </source>
</evidence>
<dbReference type="InterPro" id="IPR003362">
    <property type="entry name" value="Bact_transf"/>
</dbReference>
<keyword evidence="3" id="KW-0808">Transferase</keyword>
<evidence type="ECO:0000256" key="1">
    <source>
        <dbReference type="ARBA" id="ARBA00006464"/>
    </source>
</evidence>
<name>A0A2M7B8A7_9BACT</name>
<dbReference type="AlphaFoldDB" id="A0A2M7B8A7"/>
<reference evidence="4" key="1">
    <citation type="submission" date="2017-09" db="EMBL/GenBank/DDBJ databases">
        <title>Depth-based differentiation of microbial function through sediment-hosted aquifers and enrichment of novel symbionts in the deep terrestrial subsurface.</title>
        <authorList>
            <person name="Probst A.J."/>
            <person name="Ladd B."/>
            <person name="Jarett J.K."/>
            <person name="Geller-Mcgrath D.E."/>
            <person name="Sieber C.M.K."/>
            <person name="Emerson J.B."/>
            <person name="Anantharaman K."/>
            <person name="Thomas B.C."/>
            <person name="Malmstrom R."/>
            <person name="Stieglmeier M."/>
            <person name="Klingl A."/>
            <person name="Woyke T."/>
            <person name="Ryan C.M."/>
            <person name="Banfield J.F."/>
        </authorList>
    </citation>
    <scope>NUCLEOTIDE SEQUENCE [LARGE SCALE GENOMIC DNA]</scope>
</reference>
<comment type="caution">
    <text evidence="3">The sequence shown here is derived from an EMBL/GenBank/DDBJ whole genome shotgun (WGS) entry which is preliminary data.</text>
</comment>
<gene>
    <name evidence="3" type="ORF">COS59_00470</name>
</gene>
<feature type="non-terminal residue" evidence="3">
    <location>
        <position position="1"/>
    </location>
</feature>
<dbReference type="Proteomes" id="UP000230131">
    <property type="component" value="Unassembled WGS sequence"/>
</dbReference>
<dbReference type="GO" id="GO:0016780">
    <property type="term" value="F:phosphotransferase activity, for other substituted phosphate groups"/>
    <property type="evidence" value="ECO:0007669"/>
    <property type="project" value="TreeGrafter"/>
</dbReference>
<protein>
    <submittedName>
        <fullName evidence="3">Sugar transferase</fullName>
    </submittedName>
</protein>
<evidence type="ECO:0000259" key="2">
    <source>
        <dbReference type="Pfam" id="PF02397"/>
    </source>
</evidence>
<evidence type="ECO:0000313" key="3">
    <source>
        <dbReference type="EMBL" id="PIU99299.1"/>
    </source>
</evidence>
<accession>A0A2M7B8A7</accession>
<dbReference type="PANTHER" id="PTHR30576">
    <property type="entry name" value="COLANIC BIOSYNTHESIS UDP-GLUCOSE LIPID CARRIER TRANSFERASE"/>
    <property type="match status" value="1"/>
</dbReference>
<feature type="domain" description="Bacterial sugar transferase" evidence="2">
    <location>
        <begin position="1"/>
        <end position="153"/>
    </location>
</feature>
<dbReference type="Pfam" id="PF02397">
    <property type="entry name" value="Bac_transf"/>
    <property type="match status" value="1"/>
</dbReference>
<comment type="similarity">
    <text evidence="1">Belongs to the bacterial sugar transferase family.</text>
</comment>